<dbReference type="AlphaFoldDB" id="A0A3M6TXY7"/>
<dbReference type="PANTHER" id="PTHR11486">
    <property type="entry name" value="FIBROBLAST GROWTH FACTOR"/>
    <property type="match status" value="1"/>
</dbReference>
<dbReference type="STRING" id="46731.A0A3M6TXY7"/>
<dbReference type="GO" id="GO:0008083">
    <property type="term" value="F:growth factor activity"/>
    <property type="evidence" value="ECO:0007669"/>
    <property type="project" value="InterPro"/>
</dbReference>
<dbReference type="OrthoDB" id="5987799at2759"/>
<dbReference type="SMART" id="SM00442">
    <property type="entry name" value="FGF"/>
    <property type="match status" value="1"/>
</dbReference>
<dbReference type="InterPro" id="IPR056378">
    <property type="entry name" value="Let-756-like_FGF"/>
</dbReference>
<dbReference type="OMA" id="QRCLTSQ"/>
<comment type="caution">
    <text evidence="3">The sequence shown here is derived from an EMBL/GenBank/DDBJ whole genome shotgun (WGS) entry which is preliminary data.</text>
</comment>
<reference evidence="3 4" key="1">
    <citation type="journal article" date="2018" name="Sci. Rep.">
        <title>Comparative analysis of the Pocillopora damicornis genome highlights role of immune system in coral evolution.</title>
        <authorList>
            <person name="Cunning R."/>
            <person name="Bay R.A."/>
            <person name="Gillette P."/>
            <person name="Baker A.C."/>
            <person name="Traylor-Knowles N."/>
        </authorList>
    </citation>
    <scope>NUCLEOTIDE SEQUENCE [LARGE SCALE GENOMIC DNA]</scope>
    <source>
        <strain evidence="3">RSMAS</strain>
        <tissue evidence="3">Whole animal</tissue>
    </source>
</reference>
<proteinExistence type="inferred from homology"/>
<keyword evidence="2" id="KW-0732">Signal</keyword>
<protein>
    <recommendedName>
        <fullName evidence="5">FGF</fullName>
    </recommendedName>
</protein>
<feature type="signal peptide" evidence="2">
    <location>
        <begin position="1"/>
        <end position="22"/>
    </location>
</feature>
<dbReference type="SUPFAM" id="SSF50353">
    <property type="entry name" value="Cytokine"/>
    <property type="match status" value="1"/>
</dbReference>
<comment type="similarity">
    <text evidence="1">Belongs to the heparin-binding growth factors family.</text>
</comment>
<evidence type="ECO:0000256" key="1">
    <source>
        <dbReference type="ARBA" id="ARBA00007936"/>
    </source>
</evidence>
<evidence type="ECO:0008006" key="5">
    <source>
        <dbReference type="Google" id="ProtNLM"/>
    </source>
</evidence>
<name>A0A3M6TXY7_POCDA</name>
<dbReference type="Pfam" id="PF00167">
    <property type="entry name" value="FGF"/>
    <property type="match status" value="1"/>
</dbReference>
<dbReference type="Gene3D" id="2.80.10.50">
    <property type="match status" value="1"/>
</dbReference>
<dbReference type="EMBL" id="RCHS01002704">
    <property type="protein sequence ID" value="RMX46257.1"/>
    <property type="molecule type" value="Genomic_DNA"/>
</dbReference>
<gene>
    <name evidence="3" type="ORF">pdam_00000700</name>
</gene>
<dbReference type="InterPro" id="IPR008996">
    <property type="entry name" value="IL1/FGF"/>
</dbReference>
<keyword evidence="4" id="KW-1185">Reference proteome</keyword>
<feature type="chain" id="PRO_5017988780" description="FGF" evidence="2">
    <location>
        <begin position="23"/>
        <end position="206"/>
    </location>
</feature>
<evidence type="ECO:0000313" key="4">
    <source>
        <dbReference type="Proteomes" id="UP000275408"/>
    </source>
</evidence>
<dbReference type="CDD" id="cd00058">
    <property type="entry name" value="beta-trefoil_FGF"/>
    <property type="match status" value="1"/>
</dbReference>
<dbReference type="Proteomes" id="UP000275408">
    <property type="component" value="Unassembled WGS sequence"/>
</dbReference>
<dbReference type="InterPro" id="IPR002209">
    <property type="entry name" value="Fibroblast_GF_fam"/>
</dbReference>
<accession>A0A3M6TXY7</accession>
<sequence>MLFGRQLFLSITVFVITTRLSCVSSRIKLRGSGLQPRRYKVPTYFNPRGSCDGNAAPTHKRLARLWSKLRFHLAVLSNGTLQGVNDTYCQLTNRCLFELQSCGTSLIRIKHVESGLYVAINKAGKVYTTTKSHKLDTMFVQELLPNDFFVFWSERTYRKTKRLMYLALKKNGATKNALKTSSKHKSVHFMVMHCSRHRNQRATPNC</sequence>
<evidence type="ECO:0000256" key="2">
    <source>
        <dbReference type="SAM" id="SignalP"/>
    </source>
</evidence>
<organism evidence="3 4">
    <name type="scientific">Pocillopora damicornis</name>
    <name type="common">Cauliflower coral</name>
    <name type="synonym">Millepora damicornis</name>
    <dbReference type="NCBI Taxonomy" id="46731"/>
    <lineage>
        <taxon>Eukaryota</taxon>
        <taxon>Metazoa</taxon>
        <taxon>Cnidaria</taxon>
        <taxon>Anthozoa</taxon>
        <taxon>Hexacorallia</taxon>
        <taxon>Scleractinia</taxon>
        <taxon>Astrocoeniina</taxon>
        <taxon>Pocilloporidae</taxon>
        <taxon>Pocillopora</taxon>
    </lineage>
</organism>
<evidence type="ECO:0000313" key="3">
    <source>
        <dbReference type="EMBL" id="RMX46257.1"/>
    </source>
</evidence>